<dbReference type="PROSITE" id="PS00518">
    <property type="entry name" value="ZF_RING_1"/>
    <property type="match status" value="1"/>
</dbReference>
<comment type="catalytic activity">
    <reaction evidence="1">
        <text>S-ubiquitinyl-[E2 ubiquitin-conjugating enzyme]-L-cysteine + [acceptor protein]-L-lysine = [E2 ubiquitin-conjugating enzyme]-L-cysteine + N(6)-ubiquitinyl-[acceptor protein]-L-lysine.</text>
        <dbReference type="EC" id="2.3.2.27"/>
    </reaction>
</comment>
<evidence type="ECO:0000256" key="7">
    <source>
        <dbReference type="ARBA" id="ARBA00022833"/>
    </source>
</evidence>
<dbReference type="SMART" id="SM00184">
    <property type="entry name" value="RING"/>
    <property type="match status" value="1"/>
</dbReference>
<dbReference type="GO" id="GO:0061630">
    <property type="term" value="F:ubiquitin protein ligase activity"/>
    <property type="evidence" value="ECO:0007669"/>
    <property type="project" value="UniProtKB-EC"/>
</dbReference>
<dbReference type="EC" id="2.3.2.27" evidence="3"/>
<dbReference type="PANTHER" id="PTHR46076:SF3">
    <property type="entry name" value="E3 UBIQUITIN-PROTEIN LIGASE RING1"/>
    <property type="match status" value="1"/>
</dbReference>
<keyword evidence="7" id="KW-0862">Zinc</keyword>
<evidence type="ECO:0000256" key="5">
    <source>
        <dbReference type="ARBA" id="ARBA00022723"/>
    </source>
</evidence>
<evidence type="ECO:0000256" key="3">
    <source>
        <dbReference type="ARBA" id="ARBA00012483"/>
    </source>
</evidence>
<dbReference type="SUPFAM" id="SSF52058">
    <property type="entry name" value="L domain-like"/>
    <property type="match status" value="1"/>
</dbReference>
<dbReference type="Pfam" id="PF13923">
    <property type="entry name" value="zf-C3HC4_2"/>
    <property type="match status" value="1"/>
</dbReference>
<dbReference type="InterPro" id="IPR026906">
    <property type="entry name" value="LRR_5"/>
</dbReference>
<sequence>MLVHTKERQLFRPGVRMHKGLKTLFYNGEKLCISSGIDGKEPIYKIHDIKERETWEQVFVLPGVKIIPYRTFYCCRNIKRVIMSDSVKRIANRAFWLCENIVFLNLSRNLKVIEELAFAGCTSLHCIFIPLSCTYIDDNAFYGCTKLLIFNAPKHVQLENGVILKTALMEHSPFQTCTIDERFNFHEVNEWIKYRHDKLSLHKICCSEQPILEQEYSQQDWMTKDECGLTPMHYLAANQNADTNTILSIITAHEAIFIGPDETKFENSLLFDIATSSFISFHVLHCFMKTYPMLGELRDKNGIKLNERYAQIAMDLASIEKNDAEELFSEQRCTGDASSLTIAKRKRTREYSFDGEIISTMSPSLHHQYSIFDMLHPEYLSLLKVKDNLVQSAKKANREFNIFKKRTLIRLGKKNKEIETMKAILSRNGEEIKDLKEDYEKEIRLKDDVIEMQTEKEEILSEENKCLKQHVRGIGVAKGMNALSRKLKTELECPICLDELDDPHLIPECGHRFCCSCIKDAIQKSGHECPLCRSRITSKRGLRKDKLIGKITRLVFATREQLNI</sequence>
<dbReference type="InterPro" id="IPR032675">
    <property type="entry name" value="LRR_dom_sf"/>
</dbReference>
<reference evidence="10 11" key="1">
    <citation type="journal article" date="2021" name="Sci. Rep.">
        <title>The genome of the diatom Chaetoceros tenuissimus carries an ancient integrated fragment of an extant virus.</title>
        <authorList>
            <person name="Hongo Y."/>
            <person name="Kimura K."/>
            <person name="Takaki Y."/>
            <person name="Yoshida Y."/>
            <person name="Baba S."/>
            <person name="Kobayashi G."/>
            <person name="Nagasaki K."/>
            <person name="Hano T."/>
            <person name="Tomaru Y."/>
        </authorList>
    </citation>
    <scope>NUCLEOTIDE SEQUENCE [LARGE SCALE GENOMIC DNA]</scope>
    <source>
        <strain evidence="10 11">NIES-3715</strain>
    </source>
</reference>
<keyword evidence="11" id="KW-1185">Reference proteome</keyword>
<dbReference type="InterPro" id="IPR013083">
    <property type="entry name" value="Znf_RING/FYVE/PHD"/>
</dbReference>
<accession>A0AAD3CYL7</accession>
<evidence type="ECO:0000313" key="11">
    <source>
        <dbReference type="Proteomes" id="UP001054902"/>
    </source>
</evidence>
<evidence type="ECO:0000256" key="8">
    <source>
        <dbReference type="PROSITE-ProRule" id="PRU00175"/>
    </source>
</evidence>
<evidence type="ECO:0000256" key="2">
    <source>
        <dbReference type="ARBA" id="ARBA00004906"/>
    </source>
</evidence>
<dbReference type="Pfam" id="PF13306">
    <property type="entry name" value="LRR_5"/>
    <property type="match status" value="1"/>
</dbReference>
<dbReference type="PANTHER" id="PTHR46076">
    <property type="entry name" value="E3 UBIQUITIN-PROTEIN LIGASE RING1 / RING 2 FAMILY MEMBER"/>
    <property type="match status" value="1"/>
</dbReference>
<evidence type="ECO:0000313" key="10">
    <source>
        <dbReference type="EMBL" id="GFH53385.1"/>
    </source>
</evidence>
<organism evidence="10 11">
    <name type="scientific">Chaetoceros tenuissimus</name>
    <dbReference type="NCBI Taxonomy" id="426638"/>
    <lineage>
        <taxon>Eukaryota</taxon>
        <taxon>Sar</taxon>
        <taxon>Stramenopiles</taxon>
        <taxon>Ochrophyta</taxon>
        <taxon>Bacillariophyta</taxon>
        <taxon>Coscinodiscophyceae</taxon>
        <taxon>Chaetocerotophycidae</taxon>
        <taxon>Chaetocerotales</taxon>
        <taxon>Chaetocerotaceae</taxon>
        <taxon>Chaetoceros</taxon>
    </lineage>
</organism>
<protein>
    <recommendedName>
        <fullName evidence="3">RING-type E3 ubiquitin transferase</fullName>
        <ecNumber evidence="3">2.3.2.27</ecNumber>
    </recommendedName>
</protein>
<evidence type="ECO:0000256" key="6">
    <source>
        <dbReference type="ARBA" id="ARBA00022771"/>
    </source>
</evidence>
<name>A0AAD3CYL7_9STRA</name>
<dbReference type="SUPFAM" id="SSF57850">
    <property type="entry name" value="RING/U-box"/>
    <property type="match status" value="1"/>
</dbReference>
<dbReference type="Gene3D" id="3.80.10.10">
    <property type="entry name" value="Ribonuclease Inhibitor"/>
    <property type="match status" value="1"/>
</dbReference>
<dbReference type="InterPro" id="IPR017907">
    <property type="entry name" value="Znf_RING_CS"/>
</dbReference>
<dbReference type="PROSITE" id="PS50089">
    <property type="entry name" value="ZF_RING_2"/>
    <property type="match status" value="1"/>
</dbReference>
<gene>
    <name evidence="10" type="ORF">CTEN210_09861</name>
</gene>
<dbReference type="AlphaFoldDB" id="A0AAD3CYL7"/>
<dbReference type="Proteomes" id="UP001054902">
    <property type="component" value="Unassembled WGS sequence"/>
</dbReference>
<dbReference type="InterPro" id="IPR043540">
    <property type="entry name" value="RING1/RING2"/>
</dbReference>
<dbReference type="GO" id="GO:0031519">
    <property type="term" value="C:PcG protein complex"/>
    <property type="evidence" value="ECO:0007669"/>
    <property type="project" value="TreeGrafter"/>
</dbReference>
<comment type="pathway">
    <text evidence="2">Protein modification; protein ubiquitination.</text>
</comment>
<dbReference type="EMBL" id="BLLK01000047">
    <property type="protein sequence ID" value="GFH53385.1"/>
    <property type="molecule type" value="Genomic_DNA"/>
</dbReference>
<dbReference type="Gene3D" id="3.30.40.10">
    <property type="entry name" value="Zinc/RING finger domain, C3HC4 (zinc finger)"/>
    <property type="match status" value="1"/>
</dbReference>
<keyword evidence="4" id="KW-0808">Transferase</keyword>
<feature type="domain" description="RING-type" evidence="9">
    <location>
        <begin position="493"/>
        <end position="533"/>
    </location>
</feature>
<proteinExistence type="predicted"/>
<evidence type="ECO:0000256" key="1">
    <source>
        <dbReference type="ARBA" id="ARBA00000900"/>
    </source>
</evidence>
<dbReference type="GO" id="GO:0008270">
    <property type="term" value="F:zinc ion binding"/>
    <property type="evidence" value="ECO:0007669"/>
    <property type="project" value="UniProtKB-KW"/>
</dbReference>
<keyword evidence="6 8" id="KW-0863">Zinc-finger</keyword>
<comment type="caution">
    <text evidence="10">The sequence shown here is derived from an EMBL/GenBank/DDBJ whole genome shotgun (WGS) entry which is preliminary data.</text>
</comment>
<dbReference type="GO" id="GO:0000151">
    <property type="term" value="C:ubiquitin ligase complex"/>
    <property type="evidence" value="ECO:0007669"/>
    <property type="project" value="InterPro"/>
</dbReference>
<keyword evidence="5" id="KW-0479">Metal-binding</keyword>
<dbReference type="InterPro" id="IPR001841">
    <property type="entry name" value="Znf_RING"/>
</dbReference>
<evidence type="ECO:0000256" key="4">
    <source>
        <dbReference type="ARBA" id="ARBA00022679"/>
    </source>
</evidence>
<dbReference type="GO" id="GO:0003682">
    <property type="term" value="F:chromatin binding"/>
    <property type="evidence" value="ECO:0007669"/>
    <property type="project" value="TreeGrafter"/>
</dbReference>
<evidence type="ECO:0000259" key="9">
    <source>
        <dbReference type="PROSITE" id="PS50089"/>
    </source>
</evidence>